<evidence type="ECO:0000256" key="11">
    <source>
        <dbReference type="ARBA" id="ARBA00022842"/>
    </source>
</evidence>
<dbReference type="FunFam" id="3.30.1490.20:FF:000006">
    <property type="entry name" value="phosphoribosylamine--glycine ligase, chloroplastic-like"/>
    <property type="match status" value="1"/>
</dbReference>
<evidence type="ECO:0000256" key="17">
    <source>
        <dbReference type="HAMAP-Rule" id="MF_00138"/>
    </source>
</evidence>
<dbReference type="Gene3D" id="3.30.1490.20">
    <property type="entry name" value="ATP-grasp fold, A domain"/>
    <property type="match status" value="1"/>
</dbReference>
<dbReference type="FunFam" id="3.90.600.10:FF:000001">
    <property type="entry name" value="Trifunctional purine biosynthetic protein adenosine-3"/>
    <property type="match status" value="1"/>
</dbReference>
<evidence type="ECO:0000256" key="3">
    <source>
        <dbReference type="ARBA" id="ARBA00005174"/>
    </source>
</evidence>
<dbReference type="InterPro" id="IPR020560">
    <property type="entry name" value="PRibGlycinamide_synth_C-dom"/>
</dbReference>
<accession>A0A366HX27</accession>
<dbReference type="SMART" id="SM01209">
    <property type="entry name" value="GARS_A"/>
    <property type="match status" value="1"/>
</dbReference>
<keyword evidence="9 17" id="KW-0658">Purine biosynthesis</keyword>
<feature type="domain" description="ATP-grasp" evidence="19">
    <location>
        <begin position="109"/>
        <end position="316"/>
    </location>
</feature>
<dbReference type="GO" id="GO:0006189">
    <property type="term" value="P:'de novo' IMP biosynthetic process"/>
    <property type="evidence" value="ECO:0007669"/>
    <property type="project" value="UniProtKB-UniRule"/>
</dbReference>
<dbReference type="EC" id="6.3.4.13" evidence="4 17"/>
<dbReference type="PANTHER" id="PTHR43472:SF1">
    <property type="entry name" value="PHOSPHORIBOSYLAMINE--GLYCINE LIGASE, CHLOROPLASTIC"/>
    <property type="match status" value="1"/>
</dbReference>
<keyword evidence="12" id="KW-0464">Manganese</keyword>
<dbReference type="InterPro" id="IPR011761">
    <property type="entry name" value="ATP-grasp"/>
</dbReference>
<dbReference type="Gene3D" id="3.90.600.10">
    <property type="entry name" value="Phosphoribosylglycinamide synthetase, C-terminal domain"/>
    <property type="match status" value="1"/>
</dbReference>
<dbReference type="Gene3D" id="3.30.470.20">
    <property type="entry name" value="ATP-grasp fold, B domain"/>
    <property type="match status" value="1"/>
</dbReference>
<dbReference type="GO" id="GO:0046872">
    <property type="term" value="F:metal ion binding"/>
    <property type="evidence" value="ECO:0007669"/>
    <property type="project" value="UniProtKB-KW"/>
</dbReference>
<dbReference type="InterPro" id="IPR013815">
    <property type="entry name" value="ATP_grasp_subdomain_1"/>
</dbReference>
<dbReference type="GO" id="GO:0005524">
    <property type="term" value="F:ATP binding"/>
    <property type="evidence" value="ECO:0007669"/>
    <property type="project" value="UniProtKB-UniRule"/>
</dbReference>
<keyword evidence="11" id="KW-0460">Magnesium</keyword>
<dbReference type="InterPro" id="IPR020559">
    <property type="entry name" value="PRibGlycinamide_synth_CS"/>
</dbReference>
<evidence type="ECO:0000256" key="13">
    <source>
        <dbReference type="ARBA" id="ARBA00038345"/>
    </source>
</evidence>
<evidence type="ECO:0000256" key="15">
    <source>
        <dbReference type="ARBA" id="ARBA00042864"/>
    </source>
</evidence>
<evidence type="ECO:0000256" key="14">
    <source>
        <dbReference type="ARBA" id="ARBA00042242"/>
    </source>
</evidence>
<protein>
    <recommendedName>
        <fullName evidence="5 17">Phosphoribosylamine--glycine ligase</fullName>
        <ecNumber evidence="4 17">6.3.4.13</ecNumber>
    </recommendedName>
    <alternativeName>
        <fullName evidence="16 17">GARS</fullName>
    </alternativeName>
    <alternativeName>
        <fullName evidence="14 17">Glycinamide ribonucleotide synthetase</fullName>
    </alternativeName>
    <alternativeName>
        <fullName evidence="15 17">Phosphoribosylglycinamide synthetase</fullName>
    </alternativeName>
</protein>
<dbReference type="FunFam" id="3.40.50.20:FF:000006">
    <property type="entry name" value="Phosphoribosylamine--glycine ligase, chloroplastic"/>
    <property type="match status" value="1"/>
</dbReference>
<evidence type="ECO:0000256" key="8">
    <source>
        <dbReference type="ARBA" id="ARBA00022741"/>
    </source>
</evidence>
<evidence type="ECO:0000256" key="12">
    <source>
        <dbReference type="ARBA" id="ARBA00023211"/>
    </source>
</evidence>
<dbReference type="EMBL" id="QNRY01000061">
    <property type="protein sequence ID" value="RBP57700.1"/>
    <property type="molecule type" value="Genomic_DNA"/>
</dbReference>
<evidence type="ECO:0000256" key="16">
    <source>
        <dbReference type="ARBA" id="ARBA00079592"/>
    </source>
</evidence>
<reference evidence="20 21" key="1">
    <citation type="submission" date="2018-06" db="EMBL/GenBank/DDBJ databases">
        <title>Genomic Encyclopedia of Type Strains, Phase IV (KMG-IV): sequencing the most valuable type-strain genomes for metagenomic binning, comparative biology and taxonomic classification.</title>
        <authorList>
            <person name="Goeker M."/>
        </authorList>
    </citation>
    <scope>NUCLEOTIDE SEQUENCE [LARGE SCALE GENOMIC DNA]</scope>
    <source>
        <strain evidence="20 21">DSM 30166</strain>
    </source>
</reference>
<keyword evidence="21" id="KW-1185">Reference proteome</keyword>
<dbReference type="NCBIfam" id="TIGR00877">
    <property type="entry name" value="purD"/>
    <property type="match status" value="1"/>
</dbReference>
<dbReference type="OrthoDB" id="9807240at2"/>
<keyword evidence="6 17" id="KW-0436">Ligase</keyword>
<dbReference type="Gene3D" id="3.40.50.20">
    <property type="match status" value="1"/>
</dbReference>
<organism evidence="20 21">
    <name type="scientific">Brenneria salicis ATCC 15712 = DSM 30166</name>
    <dbReference type="NCBI Taxonomy" id="714314"/>
    <lineage>
        <taxon>Bacteria</taxon>
        <taxon>Pseudomonadati</taxon>
        <taxon>Pseudomonadota</taxon>
        <taxon>Gammaproteobacteria</taxon>
        <taxon>Enterobacterales</taxon>
        <taxon>Pectobacteriaceae</taxon>
        <taxon>Brenneria</taxon>
    </lineage>
</organism>
<dbReference type="Pfam" id="PF01071">
    <property type="entry name" value="GARS_A"/>
    <property type="match status" value="1"/>
</dbReference>
<comment type="caution">
    <text evidence="20">The sequence shown here is derived from an EMBL/GenBank/DDBJ whole genome shotgun (WGS) entry which is preliminary data.</text>
</comment>
<evidence type="ECO:0000256" key="4">
    <source>
        <dbReference type="ARBA" id="ARBA00013255"/>
    </source>
</evidence>
<comment type="pathway">
    <text evidence="3 17">Purine metabolism; IMP biosynthesis via de novo pathway; N(1)-(5-phospho-D-ribosyl)glycinamide from 5-phospho-alpha-D-ribose 1-diphosphate: step 2/2.</text>
</comment>
<dbReference type="InterPro" id="IPR011054">
    <property type="entry name" value="Rudment_hybrid_motif"/>
</dbReference>
<dbReference type="SUPFAM" id="SSF52440">
    <property type="entry name" value="PreATP-grasp domain"/>
    <property type="match status" value="1"/>
</dbReference>
<dbReference type="UniPathway" id="UPA00074">
    <property type="reaction ID" value="UER00125"/>
</dbReference>
<evidence type="ECO:0000256" key="1">
    <source>
        <dbReference type="ARBA" id="ARBA00001936"/>
    </source>
</evidence>
<dbReference type="SUPFAM" id="SSF56059">
    <property type="entry name" value="Glutathione synthetase ATP-binding domain-like"/>
    <property type="match status" value="1"/>
</dbReference>
<gene>
    <name evidence="17" type="primary">purD</name>
    <name evidence="20" type="ORF">DES54_1612</name>
</gene>
<dbReference type="GO" id="GO:0009113">
    <property type="term" value="P:purine nucleobase biosynthetic process"/>
    <property type="evidence" value="ECO:0007669"/>
    <property type="project" value="InterPro"/>
</dbReference>
<dbReference type="Proteomes" id="UP000253046">
    <property type="component" value="Unassembled WGS sequence"/>
</dbReference>
<dbReference type="InterPro" id="IPR020562">
    <property type="entry name" value="PRibGlycinamide_synth_N"/>
</dbReference>
<dbReference type="PROSITE" id="PS50975">
    <property type="entry name" value="ATP_GRASP"/>
    <property type="match status" value="1"/>
</dbReference>
<comment type="cofactor">
    <cofactor evidence="2">
        <name>Mg(2+)</name>
        <dbReference type="ChEBI" id="CHEBI:18420"/>
    </cofactor>
</comment>
<dbReference type="InterPro" id="IPR037123">
    <property type="entry name" value="PRibGlycinamide_synth_C_sf"/>
</dbReference>
<keyword evidence="10 18" id="KW-0067">ATP-binding</keyword>
<proteinExistence type="inferred from homology"/>
<comment type="similarity">
    <text evidence="13 17">Belongs to the GARS family.</text>
</comment>
<dbReference type="InterPro" id="IPR000115">
    <property type="entry name" value="PRibGlycinamide_synth"/>
</dbReference>
<evidence type="ECO:0000313" key="20">
    <source>
        <dbReference type="EMBL" id="RBP57700.1"/>
    </source>
</evidence>
<dbReference type="InterPro" id="IPR020561">
    <property type="entry name" value="PRibGlycinamid_synth_ATP-grasp"/>
</dbReference>
<dbReference type="Pfam" id="PF02843">
    <property type="entry name" value="GARS_C"/>
    <property type="match status" value="1"/>
</dbReference>
<evidence type="ECO:0000259" key="19">
    <source>
        <dbReference type="PROSITE" id="PS50975"/>
    </source>
</evidence>
<dbReference type="GO" id="GO:0004637">
    <property type="term" value="F:phosphoribosylamine-glycine ligase activity"/>
    <property type="evidence" value="ECO:0007669"/>
    <property type="project" value="UniProtKB-UniRule"/>
</dbReference>
<evidence type="ECO:0000256" key="10">
    <source>
        <dbReference type="ARBA" id="ARBA00022840"/>
    </source>
</evidence>
<evidence type="ECO:0000256" key="6">
    <source>
        <dbReference type="ARBA" id="ARBA00022598"/>
    </source>
</evidence>
<evidence type="ECO:0000256" key="18">
    <source>
        <dbReference type="PROSITE-ProRule" id="PRU00409"/>
    </source>
</evidence>
<dbReference type="SMART" id="SM01210">
    <property type="entry name" value="GARS_C"/>
    <property type="match status" value="1"/>
</dbReference>
<name>A0A366HX27_9GAMM</name>
<evidence type="ECO:0000256" key="9">
    <source>
        <dbReference type="ARBA" id="ARBA00022755"/>
    </source>
</evidence>
<keyword evidence="7" id="KW-0479">Metal-binding</keyword>
<dbReference type="SUPFAM" id="SSF51246">
    <property type="entry name" value="Rudiment single hybrid motif"/>
    <property type="match status" value="1"/>
</dbReference>
<comment type="catalytic activity">
    <reaction evidence="17">
        <text>5-phospho-beta-D-ribosylamine + glycine + ATP = N(1)-(5-phospho-beta-D-ribosyl)glycinamide + ADP + phosphate + H(+)</text>
        <dbReference type="Rhea" id="RHEA:17453"/>
        <dbReference type="ChEBI" id="CHEBI:15378"/>
        <dbReference type="ChEBI" id="CHEBI:30616"/>
        <dbReference type="ChEBI" id="CHEBI:43474"/>
        <dbReference type="ChEBI" id="CHEBI:57305"/>
        <dbReference type="ChEBI" id="CHEBI:58681"/>
        <dbReference type="ChEBI" id="CHEBI:143788"/>
        <dbReference type="ChEBI" id="CHEBI:456216"/>
        <dbReference type="EC" id="6.3.4.13"/>
    </reaction>
</comment>
<dbReference type="PROSITE" id="PS00184">
    <property type="entry name" value="GARS"/>
    <property type="match status" value="1"/>
</dbReference>
<dbReference type="FunFam" id="3.30.470.20:FF:000031">
    <property type="entry name" value="Phosphoribosylamine--glycine ligase"/>
    <property type="match status" value="1"/>
</dbReference>
<evidence type="ECO:0000256" key="2">
    <source>
        <dbReference type="ARBA" id="ARBA00001946"/>
    </source>
</evidence>
<dbReference type="HAMAP" id="MF_00138">
    <property type="entry name" value="GARS"/>
    <property type="match status" value="1"/>
</dbReference>
<evidence type="ECO:0000313" key="21">
    <source>
        <dbReference type="Proteomes" id="UP000253046"/>
    </source>
</evidence>
<dbReference type="Pfam" id="PF02844">
    <property type="entry name" value="GARS_N"/>
    <property type="match status" value="1"/>
</dbReference>
<dbReference type="AlphaFoldDB" id="A0A366HX27"/>
<dbReference type="InterPro" id="IPR016185">
    <property type="entry name" value="PreATP-grasp_dom_sf"/>
</dbReference>
<evidence type="ECO:0000256" key="5">
    <source>
        <dbReference type="ARBA" id="ARBA00020605"/>
    </source>
</evidence>
<comment type="cofactor">
    <cofactor evidence="1">
        <name>Mn(2+)</name>
        <dbReference type="ChEBI" id="CHEBI:29035"/>
    </cofactor>
</comment>
<sequence length="428" mass="45306">MNILIIGNGGREHALAWKAAQSPLADKIYVAPGNAGTALEPSLINVDIAANDIPALLAFAQANDIGLTIVGPEAPLVIGVVDAFRDAGLKIFGPTQAAAQLEGSKAFTKDFLARHRIPTAEYQNFTEVEPALAYVRAKGAPIVIKADGLAAGKGVIVAMTLQEAENAIQDMLAGNAFGDAGHRIVVEEFLDGEEASFIVMVDGKNVLPMATSQDHKRVGDKDTGPNTGGMGAYSPAPVVTADVHQRVMEQVIWPTVNGMTAEGNVYTGFLYAGLMISSDGQPKVIEFNCRFGDPETQPIMLRMQSDLVELCLAACAGKLDEKDSLWDDRPSLGVVLAAGGYPGDYHNGDIISGLPQQDVEDGKVFHAGTKLSGKDVVTNGGRVLCVTALGDTVASAQKRAYELAANIQWQGSFCRKDIGYRAIEREQA</sequence>
<dbReference type="RefSeq" id="WP_113869438.1">
    <property type="nucleotide sequence ID" value="NZ_AGJP01000001.1"/>
</dbReference>
<keyword evidence="8 18" id="KW-0547">Nucleotide-binding</keyword>
<dbReference type="PANTHER" id="PTHR43472">
    <property type="entry name" value="PHOSPHORIBOSYLAMINE--GLYCINE LIGASE"/>
    <property type="match status" value="1"/>
</dbReference>
<evidence type="ECO:0000256" key="7">
    <source>
        <dbReference type="ARBA" id="ARBA00022723"/>
    </source>
</evidence>